<feature type="region of interest" description="Disordered" evidence="1">
    <location>
        <begin position="183"/>
        <end position="202"/>
    </location>
</feature>
<name>A0A1Y2GEF5_9FUNG</name>
<dbReference type="InParanoid" id="A0A1Y2GEF5"/>
<dbReference type="InterPro" id="IPR029146">
    <property type="entry name" value="Ten1_animal_plant"/>
</dbReference>
<evidence type="ECO:0000313" key="2">
    <source>
        <dbReference type="EMBL" id="ORZ08536.1"/>
    </source>
</evidence>
<evidence type="ECO:0000256" key="1">
    <source>
        <dbReference type="SAM" id="MobiDB-lite"/>
    </source>
</evidence>
<feature type="region of interest" description="Disordered" evidence="1">
    <location>
        <begin position="104"/>
        <end position="134"/>
    </location>
</feature>
<comment type="caution">
    <text evidence="2">The sequence shown here is derived from an EMBL/GenBank/DDBJ whole genome shotgun (WGS) entry which is preliminary data.</text>
</comment>
<proteinExistence type="predicted"/>
<reference evidence="2 3" key="1">
    <citation type="submission" date="2016-07" db="EMBL/GenBank/DDBJ databases">
        <title>Pervasive Adenine N6-methylation of Active Genes in Fungi.</title>
        <authorList>
            <consortium name="DOE Joint Genome Institute"/>
            <person name="Mondo S.J."/>
            <person name="Dannebaum R.O."/>
            <person name="Kuo R.C."/>
            <person name="Labutti K."/>
            <person name="Haridas S."/>
            <person name="Kuo A."/>
            <person name="Salamov A."/>
            <person name="Ahrendt S.R."/>
            <person name="Lipzen A."/>
            <person name="Sullivan W."/>
            <person name="Andreopoulos W.B."/>
            <person name="Clum A."/>
            <person name="Lindquist E."/>
            <person name="Daum C."/>
            <person name="Ramamoorthy G.K."/>
            <person name="Gryganskyi A."/>
            <person name="Culley D."/>
            <person name="Magnuson J.K."/>
            <person name="James T.Y."/>
            <person name="O'Malley M.A."/>
            <person name="Stajich J.E."/>
            <person name="Spatafora J.W."/>
            <person name="Visel A."/>
            <person name="Grigoriev I.V."/>
        </authorList>
    </citation>
    <scope>NUCLEOTIDE SEQUENCE [LARGE SCALE GENOMIC DNA]</scope>
    <source>
        <strain evidence="2 3">NRRL 3116</strain>
    </source>
</reference>
<dbReference type="AlphaFoldDB" id="A0A1Y2GEF5"/>
<dbReference type="EMBL" id="MCFF01000037">
    <property type="protein sequence ID" value="ORZ08536.1"/>
    <property type="molecule type" value="Genomic_DNA"/>
</dbReference>
<sequence length="296" mass="33119">MDDVPAYELVFLNELHDRLKLLNPWYTTSAGLFRVLGRLSTYDLDNQVVIVESCFHHQHTPLRTTEAAMITTTVEANGNRPKTPFGLGSSTEDPVQPIKSCTIDLTLGDEEEGKEGGDGSEDSESTAVNNSGYIDLTCTTDDESCNGDENDSNSDALTSFIAVSQVCENKEKGAGKRKLLSSSVFPSLTGSPPQPRRRCSEQQKMRAPKVALWVSTELLSPGQWRFEPGVIFQFIGEIEYRSGHWVLVARACRNMEGLDLYTYRESILLTRKLMQRMARRGSDSDHEYQCRYAAHH</sequence>
<gene>
    <name evidence="2" type="ORF">BCR41DRAFT_359368</name>
</gene>
<dbReference type="InterPro" id="IPR012340">
    <property type="entry name" value="NA-bd_OB-fold"/>
</dbReference>
<keyword evidence="3" id="KW-1185">Reference proteome</keyword>
<dbReference type="Proteomes" id="UP000193648">
    <property type="component" value="Unassembled WGS sequence"/>
</dbReference>
<dbReference type="OrthoDB" id="342190at2759"/>
<dbReference type="GeneID" id="33567048"/>
<dbReference type="Gene3D" id="2.40.50.140">
    <property type="entry name" value="Nucleic acid-binding proteins"/>
    <property type="match status" value="1"/>
</dbReference>
<accession>A0A1Y2GEF5</accession>
<dbReference type="GO" id="GO:0003697">
    <property type="term" value="F:single-stranded DNA binding"/>
    <property type="evidence" value="ECO:0007669"/>
    <property type="project" value="InterPro"/>
</dbReference>
<dbReference type="RefSeq" id="XP_021878464.1">
    <property type="nucleotide sequence ID" value="XM_022025204.1"/>
</dbReference>
<protein>
    <submittedName>
        <fullName evidence="2">Uncharacterized protein</fullName>
    </submittedName>
</protein>
<dbReference type="GO" id="GO:1990879">
    <property type="term" value="C:CST complex"/>
    <property type="evidence" value="ECO:0007669"/>
    <property type="project" value="InterPro"/>
</dbReference>
<evidence type="ECO:0000313" key="3">
    <source>
        <dbReference type="Proteomes" id="UP000193648"/>
    </source>
</evidence>
<dbReference type="Pfam" id="PF15490">
    <property type="entry name" value="Ten1_2"/>
    <property type="match status" value="1"/>
</dbReference>
<feature type="compositionally biased region" description="Acidic residues" evidence="1">
    <location>
        <begin position="107"/>
        <end position="124"/>
    </location>
</feature>
<organism evidence="2 3">
    <name type="scientific">Lobosporangium transversale</name>
    <dbReference type="NCBI Taxonomy" id="64571"/>
    <lineage>
        <taxon>Eukaryota</taxon>
        <taxon>Fungi</taxon>
        <taxon>Fungi incertae sedis</taxon>
        <taxon>Mucoromycota</taxon>
        <taxon>Mortierellomycotina</taxon>
        <taxon>Mortierellomycetes</taxon>
        <taxon>Mortierellales</taxon>
        <taxon>Mortierellaceae</taxon>
        <taxon>Lobosporangium</taxon>
    </lineage>
</organism>